<dbReference type="GO" id="GO:0005886">
    <property type="term" value="C:plasma membrane"/>
    <property type="evidence" value="ECO:0007669"/>
    <property type="project" value="TreeGrafter"/>
</dbReference>
<dbReference type="EMBL" id="VSSQ01031025">
    <property type="protein sequence ID" value="MPM81767.1"/>
    <property type="molecule type" value="Genomic_DNA"/>
</dbReference>
<proteinExistence type="inferred from homology"/>
<gene>
    <name evidence="7" type="primary">fetB_10</name>
    <name evidence="7" type="ORF">SDC9_128824</name>
</gene>
<dbReference type="Pfam" id="PF03649">
    <property type="entry name" value="UPF0014"/>
    <property type="match status" value="1"/>
</dbReference>
<comment type="caution">
    <text evidence="7">The sequence shown here is derived from an EMBL/GenBank/DDBJ whole genome shotgun (WGS) entry which is preliminary data.</text>
</comment>
<comment type="subcellular location">
    <subcellularLocation>
        <location evidence="1">Membrane</location>
        <topology evidence="1">Multi-pass membrane protein</topology>
    </subcellularLocation>
</comment>
<evidence type="ECO:0000256" key="6">
    <source>
        <dbReference type="SAM" id="Phobius"/>
    </source>
</evidence>
<dbReference type="InterPro" id="IPR005226">
    <property type="entry name" value="UPF0014_fam"/>
</dbReference>
<evidence type="ECO:0000256" key="4">
    <source>
        <dbReference type="ARBA" id="ARBA00022989"/>
    </source>
</evidence>
<feature type="transmembrane region" description="Helical" evidence="6">
    <location>
        <begin position="219"/>
        <end position="241"/>
    </location>
</feature>
<keyword evidence="5 6" id="KW-0472">Membrane</keyword>
<organism evidence="7">
    <name type="scientific">bioreactor metagenome</name>
    <dbReference type="NCBI Taxonomy" id="1076179"/>
    <lineage>
        <taxon>unclassified sequences</taxon>
        <taxon>metagenomes</taxon>
        <taxon>ecological metagenomes</taxon>
    </lineage>
</organism>
<reference evidence="7" key="1">
    <citation type="submission" date="2019-08" db="EMBL/GenBank/DDBJ databases">
        <authorList>
            <person name="Kucharzyk K."/>
            <person name="Murdoch R.W."/>
            <person name="Higgins S."/>
            <person name="Loffler F."/>
        </authorList>
    </citation>
    <scope>NUCLEOTIDE SEQUENCE</scope>
</reference>
<evidence type="ECO:0000256" key="1">
    <source>
        <dbReference type="ARBA" id="ARBA00004141"/>
    </source>
</evidence>
<evidence type="ECO:0000256" key="5">
    <source>
        <dbReference type="ARBA" id="ARBA00023136"/>
    </source>
</evidence>
<keyword evidence="3 6" id="KW-0812">Transmembrane</keyword>
<feature type="transmembrane region" description="Helical" evidence="6">
    <location>
        <begin position="36"/>
        <end position="58"/>
    </location>
</feature>
<feature type="transmembrane region" description="Helical" evidence="6">
    <location>
        <begin position="122"/>
        <end position="142"/>
    </location>
</feature>
<feature type="transmembrane region" description="Helical" evidence="6">
    <location>
        <begin position="94"/>
        <end position="116"/>
    </location>
</feature>
<sequence length="252" mass="27711">MSSSLMNSSSLLISSSLVLVALLFSYAQKLKLEKEIIISVMRAILQLVIVGYLLNYIFGLKNPIFTTLLLLFMTFNAAYNAAKRGNAIKNGLLISFISISLGTIITLSILVFSRAIRYEPYQIIPVSGMIISNAMVALGLCYRQLTSDFKNKREEIETKLSLGADILPSSIEIIKDSIKTGMLPTIDSAKTLGIVSLPGMMTGLILAGTSPVEAIKYQIMVTFMLLSTTSISSFVACYLSYKNFFNKRKQLV</sequence>
<comment type="similarity">
    <text evidence="2">Belongs to the UPF0014 family.</text>
</comment>
<dbReference type="PANTHER" id="PTHR30028">
    <property type="entry name" value="UPF0014 INNER MEMBRANE PROTEIN YBBM-RELATED"/>
    <property type="match status" value="1"/>
</dbReference>
<dbReference type="PANTHER" id="PTHR30028:SF0">
    <property type="entry name" value="PROTEIN ALUMINUM SENSITIVE 3"/>
    <property type="match status" value="1"/>
</dbReference>
<evidence type="ECO:0000256" key="2">
    <source>
        <dbReference type="ARBA" id="ARBA00005268"/>
    </source>
</evidence>
<accession>A0A645CXZ1</accession>
<keyword evidence="4 6" id="KW-1133">Transmembrane helix</keyword>
<feature type="transmembrane region" description="Helical" evidence="6">
    <location>
        <begin position="6"/>
        <end position="24"/>
    </location>
</feature>
<evidence type="ECO:0000256" key="3">
    <source>
        <dbReference type="ARBA" id="ARBA00022692"/>
    </source>
</evidence>
<protein>
    <submittedName>
        <fullName evidence="7">Putative iron export permease protein FetB</fullName>
    </submittedName>
</protein>
<feature type="transmembrane region" description="Helical" evidence="6">
    <location>
        <begin position="64"/>
        <end position="82"/>
    </location>
</feature>
<evidence type="ECO:0000313" key="7">
    <source>
        <dbReference type="EMBL" id="MPM81767.1"/>
    </source>
</evidence>
<dbReference type="AlphaFoldDB" id="A0A645CXZ1"/>
<name>A0A645CXZ1_9ZZZZ</name>
<feature type="transmembrane region" description="Helical" evidence="6">
    <location>
        <begin position="189"/>
        <end position="207"/>
    </location>
</feature>